<sequence>MPSTASKIPEWILSCLDQYANCACGRNIVKKLGKDKLLETLKEMGYPCDLEILSDTKDKTQYPKDGTYILTLKTQKEIDPKEKEIA</sequence>
<dbReference type="Proteomes" id="UP000186341">
    <property type="component" value="Unassembled WGS sequence"/>
</dbReference>
<name>A0A1U7NE56_9FIRM</name>
<proteinExistence type="predicted"/>
<dbReference type="GeneID" id="82203481"/>
<dbReference type="OrthoDB" id="1767347at2"/>
<dbReference type="AlphaFoldDB" id="A0A1U7NE56"/>
<organism evidence="1 2">
    <name type="scientific">Ileibacterium valens</name>
    <dbReference type="NCBI Taxonomy" id="1862668"/>
    <lineage>
        <taxon>Bacteria</taxon>
        <taxon>Bacillati</taxon>
        <taxon>Bacillota</taxon>
        <taxon>Erysipelotrichia</taxon>
        <taxon>Erysipelotrichales</taxon>
        <taxon>Erysipelotrichaceae</taxon>
        <taxon>Ileibacterium</taxon>
    </lineage>
</organism>
<evidence type="ECO:0000313" key="2">
    <source>
        <dbReference type="Proteomes" id="UP000186341"/>
    </source>
</evidence>
<protein>
    <submittedName>
        <fullName evidence="1">Uncharacterized protein</fullName>
    </submittedName>
</protein>
<dbReference type="RefSeq" id="WP_075820674.1">
    <property type="nucleotide sequence ID" value="NZ_CAJUTZ010000125.1"/>
</dbReference>
<keyword evidence="2" id="KW-1185">Reference proteome</keyword>
<reference evidence="1 2" key="1">
    <citation type="submission" date="2016-11" db="EMBL/GenBank/DDBJ databases">
        <title>Description of two novel members of the family Erysipelotrichaceae: Ileibacterium lipovorans gen. nov., sp. nov. and Dubosiella newyorkensis, gen. nov., sp. nov.</title>
        <authorList>
            <person name="Cox L.M."/>
            <person name="Sohn J."/>
            <person name="Tyrrell K.L."/>
            <person name="Citron D.M."/>
            <person name="Lawson P.A."/>
            <person name="Patel N.B."/>
            <person name="Iizumi T."/>
            <person name="Perez-Perez G.I."/>
            <person name="Goldstein E.J."/>
            <person name="Blaser M.J."/>
        </authorList>
    </citation>
    <scope>NUCLEOTIDE SEQUENCE [LARGE SCALE GENOMIC DNA]</scope>
    <source>
        <strain evidence="1 2">NYU-BL-A3</strain>
    </source>
</reference>
<accession>A0A1U7NE56</accession>
<dbReference type="EMBL" id="MPJW01000190">
    <property type="protein sequence ID" value="OLU37771.1"/>
    <property type="molecule type" value="Genomic_DNA"/>
</dbReference>
<evidence type="ECO:0000313" key="1">
    <source>
        <dbReference type="EMBL" id="OLU37771.1"/>
    </source>
</evidence>
<gene>
    <name evidence="1" type="ORF">BO222_09975</name>
</gene>
<comment type="caution">
    <text evidence="1">The sequence shown here is derived from an EMBL/GenBank/DDBJ whole genome shotgun (WGS) entry which is preliminary data.</text>
</comment>